<dbReference type="Proteomes" id="UP000789941">
    <property type="component" value="Unassembled WGS sequence"/>
</dbReference>
<dbReference type="PANTHER" id="PTHR30154:SF34">
    <property type="entry name" value="TRANSCRIPTIONAL REGULATOR AZLB"/>
    <property type="match status" value="1"/>
</dbReference>
<dbReference type="PRINTS" id="PR00033">
    <property type="entry name" value="HTHASNC"/>
</dbReference>
<dbReference type="PANTHER" id="PTHR30154">
    <property type="entry name" value="LEUCINE-RESPONSIVE REGULATORY PROTEIN"/>
    <property type="match status" value="1"/>
</dbReference>
<feature type="domain" description="HTH asnC-type" evidence="4">
    <location>
        <begin position="8"/>
        <end position="69"/>
    </location>
</feature>
<dbReference type="SUPFAM" id="SSF46785">
    <property type="entry name" value="Winged helix' DNA-binding domain"/>
    <property type="match status" value="2"/>
</dbReference>
<protein>
    <submittedName>
        <fullName evidence="5">Putative HTH-type transcriptional regulator</fullName>
    </submittedName>
</protein>
<comment type="caution">
    <text evidence="5">The sequence shown here is derived from an EMBL/GenBank/DDBJ whole genome shotgun (WGS) entry which is preliminary data.</text>
</comment>
<dbReference type="Gene3D" id="3.30.70.920">
    <property type="match status" value="1"/>
</dbReference>
<dbReference type="InterPro" id="IPR000485">
    <property type="entry name" value="AsnC-type_HTH_dom"/>
</dbReference>
<accession>A0A5E4LQJ5</accession>
<dbReference type="InterPro" id="IPR036390">
    <property type="entry name" value="WH_DNA-bd_sf"/>
</dbReference>
<sequence>MHDYRVKIDKKDRRILYELESDCRRSLSRIAKKVGLSKQALHYRIERLVRSGAIVQFIANIDYSKLGYVNHEVWLQFGEISKEQKEKFFDFLKNHPNIRWLARCGGKFDCAMAIMSEDVVSFSEILNDILVRYRGYVQNHMVTISRGVWTYPRSYLIGEKESQNRGHLLFSGIPKKRQLDKKEIEVLHLLSKNARMPTVAIARKVEITPITVRTKIKQLEKEGIVVGYKAIIQPATIGLENYEILITTQNTSEEKIKEFQTYCQMNPYITFLLNIVGRWDLNIAFDAENNEHFQQIMTEIRSRFGSIIREYEYVPILWVYKFDFAPLPKK</sequence>
<evidence type="ECO:0000256" key="3">
    <source>
        <dbReference type="ARBA" id="ARBA00023163"/>
    </source>
</evidence>
<proteinExistence type="predicted"/>
<evidence type="ECO:0000259" key="4">
    <source>
        <dbReference type="PROSITE" id="PS50956"/>
    </source>
</evidence>
<keyword evidence="3" id="KW-0804">Transcription</keyword>
<organism evidence="5 6">
    <name type="scientific">Candidatus Bilamarchaeum dharawalense</name>
    <dbReference type="NCBI Taxonomy" id="2885759"/>
    <lineage>
        <taxon>Archaea</taxon>
        <taxon>Candidatus Micrarchaeota</taxon>
        <taxon>Candidatus Micrarchaeia</taxon>
        <taxon>Candidatus Anstonellales</taxon>
        <taxon>Candidatus Bilamarchaeaceae</taxon>
        <taxon>Candidatus Bilamarchaeum</taxon>
    </lineage>
</organism>
<gene>
    <name evidence="5" type="ORF">LFW2832_00839</name>
</gene>
<dbReference type="GO" id="GO:0005829">
    <property type="term" value="C:cytosol"/>
    <property type="evidence" value="ECO:0007669"/>
    <property type="project" value="TreeGrafter"/>
</dbReference>
<evidence type="ECO:0000313" key="5">
    <source>
        <dbReference type="EMBL" id="VVC04254.1"/>
    </source>
</evidence>
<dbReference type="GO" id="GO:0043200">
    <property type="term" value="P:response to amino acid"/>
    <property type="evidence" value="ECO:0007669"/>
    <property type="project" value="TreeGrafter"/>
</dbReference>
<feature type="domain" description="HTH asnC-type" evidence="4">
    <location>
        <begin position="179"/>
        <end position="240"/>
    </location>
</feature>
<dbReference type="InterPro" id="IPR019888">
    <property type="entry name" value="Tscrpt_reg_AsnC-like"/>
</dbReference>
<dbReference type="AlphaFoldDB" id="A0A5E4LQJ5"/>
<dbReference type="Pfam" id="PF13404">
    <property type="entry name" value="HTH_AsnC-type"/>
    <property type="match status" value="1"/>
</dbReference>
<dbReference type="Pfam" id="PF13412">
    <property type="entry name" value="HTH_24"/>
    <property type="match status" value="1"/>
</dbReference>
<name>A0A5E4LQJ5_9ARCH</name>
<dbReference type="InterPro" id="IPR036388">
    <property type="entry name" value="WH-like_DNA-bd_sf"/>
</dbReference>
<reference evidence="5 6" key="1">
    <citation type="submission" date="2019-08" db="EMBL/GenBank/DDBJ databases">
        <authorList>
            <person name="Vazquez-Campos X."/>
        </authorList>
    </citation>
    <scope>NUCLEOTIDE SEQUENCE [LARGE SCALE GENOMIC DNA]</scope>
    <source>
        <strain evidence="5">LFW-283_2</strain>
    </source>
</reference>
<dbReference type="SMART" id="SM00344">
    <property type="entry name" value="HTH_ASNC"/>
    <property type="match status" value="2"/>
</dbReference>
<dbReference type="CDD" id="cd00090">
    <property type="entry name" value="HTH_ARSR"/>
    <property type="match status" value="1"/>
</dbReference>
<keyword evidence="2" id="KW-0238">DNA-binding</keyword>
<dbReference type="GO" id="GO:0043565">
    <property type="term" value="F:sequence-specific DNA binding"/>
    <property type="evidence" value="ECO:0007669"/>
    <property type="project" value="InterPro"/>
</dbReference>
<dbReference type="Gene3D" id="1.10.10.10">
    <property type="entry name" value="Winged helix-like DNA-binding domain superfamily/Winged helix DNA-binding domain"/>
    <property type="match status" value="2"/>
</dbReference>
<dbReference type="EMBL" id="CABMJJ010000009">
    <property type="protein sequence ID" value="VVC04254.1"/>
    <property type="molecule type" value="Genomic_DNA"/>
</dbReference>
<evidence type="ECO:0000256" key="1">
    <source>
        <dbReference type="ARBA" id="ARBA00023015"/>
    </source>
</evidence>
<evidence type="ECO:0000256" key="2">
    <source>
        <dbReference type="ARBA" id="ARBA00023125"/>
    </source>
</evidence>
<evidence type="ECO:0000313" key="6">
    <source>
        <dbReference type="Proteomes" id="UP000789941"/>
    </source>
</evidence>
<dbReference type="PROSITE" id="PS50956">
    <property type="entry name" value="HTH_ASNC_2"/>
    <property type="match status" value="2"/>
</dbReference>
<keyword evidence="1" id="KW-0805">Transcription regulation</keyword>
<dbReference type="InterPro" id="IPR011991">
    <property type="entry name" value="ArsR-like_HTH"/>
</dbReference>